<dbReference type="PANTHER" id="PTHR12549:SF11">
    <property type="entry name" value="LYSINE-SPECIFIC DEMETHYLASE JMJ25"/>
    <property type="match status" value="1"/>
</dbReference>
<evidence type="ECO:0000256" key="3">
    <source>
        <dbReference type="ARBA" id="ARBA00022723"/>
    </source>
</evidence>
<proteinExistence type="inferred from homology"/>
<gene>
    <name evidence="6" type="ORF">GIB67_021884</name>
</gene>
<dbReference type="Pfam" id="PF02373">
    <property type="entry name" value="JmjC"/>
    <property type="match status" value="1"/>
</dbReference>
<dbReference type="GO" id="GO:0006357">
    <property type="term" value="P:regulation of transcription by RNA polymerase II"/>
    <property type="evidence" value="ECO:0007669"/>
    <property type="project" value="TreeGrafter"/>
</dbReference>
<dbReference type="GO" id="GO:0000118">
    <property type="term" value="C:histone deacetylase complex"/>
    <property type="evidence" value="ECO:0007669"/>
    <property type="project" value="TreeGrafter"/>
</dbReference>
<evidence type="ECO:0000256" key="2">
    <source>
        <dbReference type="ARBA" id="ARBA00006801"/>
    </source>
</evidence>
<comment type="subcellular location">
    <subcellularLocation>
        <location evidence="1">Nucleus</location>
    </subcellularLocation>
</comment>
<comment type="similarity">
    <text evidence="2">Belongs to the JARID1 histone demethylase family.</text>
</comment>
<dbReference type="InterPro" id="IPR003347">
    <property type="entry name" value="JmjC_dom"/>
</dbReference>
<reference evidence="6 7" key="1">
    <citation type="journal article" date="2020" name="IScience">
        <title>Genome Sequencing of the Endangered Kingdonia uniflora (Circaeasteraceae, Ranunculales) Reveals Potential Mechanisms of Evolutionary Specialization.</title>
        <authorList>
            <person name="Sun Y."/>
            <person name="Deng T."/>
            <person name="Zhang A."/>
            <person name="Moore M.J."/>
            <person name="Landis J.B."/>
            <person name="Lin N."/>
            <person name="Zhang H."/>
            <person name="Zhang X."/>
            <person name="Huang J."/>
            <person name="Zhang X."/>
            <person name="Sun H."/>
            <person name="Wang H."/>
        </authorList>
    </citation>
    <scope>NUCLEOTIDE SEQUENCE [LARGE SCALE GENOMIC DNA]</scope>
    <source>
        <strain evidence="6">TB1705</strain>
        <tissue evidence="6">Leaf</tissue>
    </source>
</reference>
<evidence type="ECO:0000256" key="4">
    <source>
        <dbReference type="ARBA" id="ARBA00023242"/>
    </source>
</evidence>
<dbReference type="OrthoDB" id="1667110at2759"/>
<evidence type="ECO:0000256" key="1">
    <source>
        <dbReference type="ARBA" id="ARBA00004123"/>
    </source>
</evidence>
<dbReference type="GO" id="GO:0000785">
    <property type="term" value="C:chromatin"/>
    <property type="evidence" value="ECO:0007669"/>
    <property type="project" value="TreeGrafter"/>
</dbReference>
<dbReference type="PANTHER" id="PTHR12549">
    <property type="entry name" value="JMJC DOMAIN-CONTAINING HISTONE DEMETHYLATION PROTEIN"/>
    <property type="match status" value="1"/>
</dbReference>
<organism evidence="6 7">
    <name type="scientific">Kingdonia uniflora</name>
    <dbReference type="NCBI Taxonomy" id="39325"/>
    <lineage>
        <taxon>Eukaryota</taxon>
        <taxon>Viridiplantae</taxon>
        <taxon>Streptophyta</taxon>
        <taxon>Embryophyta</taxon>
        <taxon>Tracheophyta</taxon>
        <taxon>Spermatophyta</taxon>
        <taxon>Magnoliopsida</taxon>
        <taxon>Ranunculales</taxon>
        <taxon>Circaeasteraceae</taxon>
        <taxon>Kingdonia</taxon>
    </lineage>
</organism>
<dbReference type="GO" id="GO:0003712">
    <property type="term" value="F:transcription coregulator activity"/>
    <property type="evidence" value="ECO:0007669"/>
    <property type="project" value="TreeGrafter"/>
</dbReference>
<dbReference type="EMBL" id="JACGCM010000838">
    <property type="protein sequence ID" value="KAF6165614.1"/>
    <property type="molecule type" value="Genomic_DNA"/>
</dbReference>
<name>A0A7J7NF02_9MAGN</name>
<keyword evidence="7" id="KW-1185">Reference proteome</keyword>
<evidence type="ECO:0000313" key="7">
    <source>
        <dbReference type="Proteomes" id="UP000541444"/>
    </source>
</evidence>
<dbReference type="GO" id="GO:0031490">
    <property type="term" value="F:chromatin DNA binding"/>
    <property type="evidence" value="ECO:0007669"/>
    <property type="project" value="TreeGrafter"/>
</dbReference>
<keyword evidence="3" id="KW-0479">Metal-binding</keyword>
<comment type="caution">
    <text evidence="6">The sequence shown here is derived from an EMBL/GenBank/DDBJ whole genome shotgun (WGS) entry which is preliminary data.</text>
</comment>
<dbReference type="Gene3D" id="2.60.120.650">
    <property type="entry name" value="Cupin"/>
    <property type="match status" value="1"/>
</dbReference>
<keyword evidence="4" id="KW-0539">Nucleus</keyword>
<dbReference type="AlphaFoldDB" id="A0A7J7NF02"/>
<accession>A0A7J7NF02</accession>
<dbReference type="GO" id="GO:0046872">
    <property type="term" value="F:metal ion binding"/>
    <property type="evidence" value="ECO:0007669"/>
    <property type="project" value="UniProtKB-KW"/>
</dbReference>
<dbReference type="SUPFAM" id="SSF51197">
    <property type="entry name" value="Clavaminate synthase-like"/>
    <property type="match status" value="1"/>
</dbReference>
<protein>
    <recommendedName>
        <fullName evidence="5">JmjC domain-containing protein</fullName>
    </recommendedName>
</protein>
<dbReference type="Proteomes" id="UP000541444">
    <property type="component" value="Unassembled WGS sequence"/>
</dbReference>
<dbReference type="GO" id="GO:0032454">
    <property type="term" value="F:histone H3K9 demethylase activity"/>
    <property type="evidence" value="ECO:0007669"/>
    <property type="project" value="InterPro"/>
</dbReference>
<feature type="non-terminal residue" evidence="6">
    <location>
        <position position="1"/>
    </location>
</feature>
<sequence length="183" mass="21141">MGTEKKREEMGHESTSKDLLEFEHKLDFMSSSLESKVHYDDMNCQKSLGAKVLQPGVEVLSDDDEAFEDEEMVEFEDESNDLIESDLEVLGDDVVEPDSDPLQKVNLRKRLSILQRQFYLIRHRLLCMGPEVSHPIHDQTFYLSSDHKKKLKEFGVEPWTFAQKLGEAIFIPASCPHQVRNLM</sequence>
<dbReference type="InterPro" id="IPR045109">
    <property type="entry name" value="LSDs-like"/>
</dbReference>
<evidence type="ECO:0000313" key="6">
    <source>
        <dbReference type="EMBL" id="KAF6165614.1"/>
    </source>
</evidence>
<evidence type="ECO:0000259" key="5">
    <source>
        <dbReference type="Pfam" id="PF02373"/>
    </source>
</evidence>
<feature type="domain" description="JmjC" evidence="5">
    <location>
        <begin position="132"/>
        <end position="182"/>
    </location>
</feature>